<dbReference type="PANTHER" id="PTHR30055">
    <property type="entry name" value="HTH-TYPE TRANSCRIPTIONAL REGULATOR RUTR"/>
    <property type="match status" value="1"/>
</dbReference>
<evidence type="ECO:0000259" key="5">
    <source>
        <dbReference type="PROSITE" id="PS50977"/>
    </source>
</evidence>
<accession>A0A848KYG2</accession>
<organism evidence="6 7">
    <name type="scientific">Gordonia asplenii</name>
    <dbReference type="NCBI Taxonomy" id="2725283"/>
    <lineage>
        <taxon>Bacteria</taxon>
        <taxon>Bacillati</taxon>
        <taxon>Actinomycetota</taxon>
        <taxon>Actinomycetes</taxon>
        <taxon>Mycobacteriales</taxon>
        <taxon>Gordoniaceae</taxon>
        <taxon>Gordonia</taxon>
    </lineage>
</organism>
<keyword evidence="7" id="KW-1185">Reference proteome</keyword>
<feature type="domain" description="HTH tetR-type" evidence="5">
    <location>
        <begin position="18"/>
        <end position="78"/>
    </location>
</feature>
<dbReference type="Proteomes" id="UP000550729">
    <property type="component" value="Unassembled WGS sequence"/>
</dbReference>
<dbReference type="Pfam" id="PF00440">
    <property type="entry name" value="TetR_N"/>
    <property type="match status" value="1"/>
</dbReference>
<name>A0A848KYG2_9ACTN</name>
<evidence type="ECO:0000256" key="4">
    <source>
        <dbReference type="PROSITE-ProRule" id="PRU00335"/>
    </source>
</evidence>
<dbReference type="PRINTS" id="PR00455">
    <property type="entry name" value="HTHTETR"/>
</dbReference>
<proteinExistence type="predicted"/>
<evidence type="ECO:0000256" key="2">
    <source>
        <dbReference type="ARBA" id="ARBA00023125"/>
    </source>
</evidence>
<dbReference type="InterPro" id="IPR023772">
    <property type="entry name" value="DNA-bd_HTH_TetR-type_CS"/>
</dbReference>
<keyword evidence="3" id="KW-0804">Transcription</keyword>
<dbReference type="InterPro" id="IPR050109">
    <property type="entry name" value="HTH-type_TetR-like_transc_reg"/>
</dbReference>
<dbReference type="EMBL" id="JABBNB010000007">
    <property type="protein sequence ID" value="NMO01251.1"/>
    <property type="molecule type" value="Genomic_DNA"/>
</dbReference>
<dbReference type="PANTHER" id="PTHR30055:SF234">
    <property type="entry name" value="HTH-TYPE TRANSCRIPTIONAL REGULATOR BETI"/>
    <property type="match status" value="1"/>
</dbReference>
<evidence type="ECO:0000256" key="3">
    <source>
        <dbReference type="ARBA" id="ARBA00023163"/>
    </source>
</evidence>
<evidence type="ECO:0000313" key="6">
    <source>
        <dbReference type="EMBL" id="NMO01251.1"/>
    </source>
</evidence>
<sequence>MAQIGRTYDGSRRRAAADARRHRIVEEATKLFVAQGFGSTSIDQIARAADVSTPTVYAAFGSKANVLGTAIDFALAGDVDGVPVADRYLAALDAVDDDVYARFAAAAEFLRALNESVAPLIRVMELAASADPALRDLRAALMAALRADSRLFIERFFADHLRPGLSVDDAADSLAVITSPSLFSMFTVDAGWAPEKYERWIAESLPRLLVN</sequence>
<evidence type="ECO:0000313" key="7">
    <source>
        <dbReference type="Proteomes" id="UP000550729"/>
    </source>
</evidence>
<dbReference type="GO" id="GO:0003700">
    <property type="term" value="F:DNA-binding transcription factor activity"/>
    <property type="evidence" value="ECO:0007669"/>
    <property type="project" value="TreeGrafter"/>
</dbReference>
<feature type="DNA-binding region" description="H-T-H motif" evidence="4">
    <location>
        <begin position="41"/>
        <end position="60"/>
    </location>
</feature>
<dbReference type="PROSITE" id="PS50977">
    <property type="entry name" value="HTH_TETR_2"/>
    <property type="match status" value="1"/>
</dbReference>
<protein>
    <submittedName>
        <fullName evidence="6">Helix-turn-helix transcriptional regulator</fullName>
    </submittedName>
</protein>
<keyword evidence="2 4" id="KW-0238">DNA-binding</keyword>
<dbReference type="InterPro" id="IPR001647">
    <property type="entry name" value="HTH_TetR"/>
</dbReference>
<evidence type="ECO:0000256" key="1">
    <source>
        <dbReference type="ARBA" id="ARBA00023015"/>
    </source>
</evidence>
<dbReference type="GO" id="GO:0000976">
    <property type="term" value="F:transcription cis-regulatory region binding"/>
    <property type="evidence" value="ECO:0007669"/>
    <property type="project" value="TreeGrafter"/>
</dbReference>
<gene>
    <name evidence="6" type="ORF">HH308_08485</name>
</gene>
<dbReference type="RefSeq" id="WP_170193759.1">
    <property type="nucleotide sequence ID" value="NZ_JABBNB010000007.1"/>
</dbReference>
<dbReference type="PROSITE" id="PS01081">
    <property type="entry name" value="HTH_TETR_1"/>
    <property type="match status" value="1"/>
</dbReference>
<dbReference type="Gene3D" id="1.10.357.10">
    <property type="entry name" value="Tetracycline Repressor, domain 2"/>
    <property type="match status" value="1"/>
</dbReference>
<dbReference type="SUPFAM" id="SSF46689">
    <property type="entry name" value="Homeodomain-like"/>
    <property type="match status" value="1"/>
</dbReference>
<dbReference type="AlphaFoldDB" id="A0A848KYG2"/>
<dbReference type="InterPro" id="IPR009057">
    <property type="entry name" value="Homeodomain-like_sf"/>
</dbReference>
<comment type="caution">
    <text evidence="6">The sequence shown here is derived from an EMBL/GenBank/DDBJ whole genome shotgun (WGS) entry which is preliminary data.</text>
</comment>
<reference evidence="6 7" key="1">
    <citation type="submission" date="2020-04" db="EMBL/GenBank/DDBJ databases">
        <title>Gordonia sp. nov. TBRC 11910.</title>
        <authorList>
            <person name="Suriyachadkun C."/>
        </authorList>
    </citation>
    <scope>NUCLEOTIDE SEQUENCE [LARGE SCALE GENOMIC DNA]</scope>
    <source>
        <strain evidence="6 7">TBRC 11910</strain>
    </source>
</reference>
<keyword evidence="1" id="KW-0805">Transcription regulation</keyword>